<keyword evidence="20" id="KW-1185">Reference proteome</keyword>
<sequence length="463" mass="51746">MRRIYDSLERIRMNKHTQLRKLGLFDARVPRYTSYPTAPHFGNTTSAEDVGSWMGSLTPAQPISLYVHVPFCRRLCWFCACRTQGTTTASPVAAYVETLKAELALIKARMPEGIKIGHLHWGGGTPTLLDAQMIANLSGSIRDLADFAPDYEFSVEVDPNEIDDSRLDALAEAGMNRASIGVQDFDPQIQETIGRIQSYETTKAAVDGLRARGIRSLNADILYGLPGQTQEKISESVQKLLSLSPDRVALFGYAHVPWMARRQNMIPTDELPTPEERLDLFNIARDLFVWDDYAEIGIDHFAKKGDGLEVALRTGKLRRNFQGYTDDKCPTMVGVGASSIAKYPQGYAQNQPATSKYQSEVRAGHLPIAKGHVFTEEDHLRGRIIEALMCDFRVEAAELAQRFDLTAQAFDEFATSVQAAFPEMLDISPERIVIREEARPLTRMIARHFDAYDMTQAQHSSAV</sequence>
<evidence type="ECO:0000256" key="11">
    <source>
        <dbReference type="ARBA" id="ARBA00023014"/>
    </source>
</evidence>
<dbReference type="PROSITE" id="PS51918">
    <property type="entry name" value="RADICAL_SAM"/>
    <property type="match status" value="1"/>
</dbReference>
<comment type="subunit">
    <text evidence="4">Monomer.</text>
</comment>
<dbReference type="Gene3D" id="1.10.10.920">
    <property type="match status" value="1"/>
</dbReference>
<comment type="similarity">
    <text evidence="3 15">Belongs to the anaerobic coproporphyrinogen-III oxidase family.</text>
</comment>
<evidence type="ECO:0000256" key="5">
    <source>
        <dbReference type="ARBA" id="ARBA00022485"/>
    </source>
</evidence>
<keyword evidence="10 15" id="KW-0408">Iron</keyword>
<dbReference type="GO" id="GO:0005737">
    <property type="term" value="C:cytoplasm"/>
    <property type="evidence" value="ECO:0007669"/>
    <property type="project" value="UniProtKB-SubCell"/>
</dbReference>
<dbReference type="SFLD" id="SFLDG01065">
    <property type="entry name" value="anaerobic_coproporphyrinogen-I"/>
    <property type="match status" value="1"/>
</dbReference>
<evidence type="ECO:0000256" key="7">
    <source>
        <dbReference type="ARBA" id="ARBA00022691"/>
    </source>
</evidence>
<dbReference type="GO" id="GO:0051539">
    <property type="term" value="F:4 iron, 4 sulfur cluster binding"/>
    <property type="evidence" value="ECO:0007669"/>
    <property type="project" value="UniProtKB-KW"/>
</dbReference>
<dbReference type="EC" id="1.3.98.3" evidence="15"/>
<evidence type="ECO:0000256" key="4">
    <source>
        <dbReference type="ARBA" id="ARBA00011245"/>
    </source>
</evidence>
<evidence type="ECO:0000313" key="20">
    <source>
        <dbReference type="Proteomes" id="UP000183299"/>
    </source>
</evidence>
<evidence type="ECO:0000256" key="17">
    <source>
        <dbReference type="PIRSR" id="PIRSR000167-2"/>
    </source>
</evidence>
<evidence type="ECO:0000256" key="15">
    <source>
        <dbReference type="PIRNR" id="PIRNR000167"/>
    </source>
</evidence>
<keyword evidence="11 15" id="KW-0411">Iron-sulfur</keyword>
<dbReference type="Pfam" id="PF04055">
    <property type="entry name" value="Radical_SAM"/>
    <property type="match status" value="1"/>
</dbReference>
<feature type="binding site" evidence="16">
    <location>
        <position position="195"/>
    </location>
    <ligand>
        <name>S-adenosyl-L-methionine</name>
        <dbReference type="ChEBI" id="CHEBI:59789"/>
        <label>2</label>
    </ligand>
</feature>
<dbReference type="GO" id="GO:0004109">
    <property type="term" value="F:coproporphyrinogen oxidase activity"/>
    <property type="evidence" value="ECO:0007669"/>
    <property type="project" value="InterPro"/>
</dbReference>
<comment type="pathway">
    <text evidence="2 15">Porphyrin-containing compound metabolism; protoporphyrin-IX biosynthesis; protoporphyrinogen-IX from coproporphyrinogen-III (AdoMet route): step 1/1.</text>
</comment>
<dbReference type="STRING" id="576117.SAMN04488138_11558"/>
<feature type="binding site" evidence="16">
    <location>
        <position position="123"/>
    </location>
    <ligand>
        <name>S-adenosyl-L-methionine</name>
        <dbReference type="ChEBI" id="CHEBI:59789"/>
        <label>1</label>
    </ligand>
</feature>
<feature type="binding site" evidence="16">
    <location>
        <begin position="124"/>
        <end position="125"/>
    </location>
    <ligand>
        <name>S-adenosyl-L-methionine</name>
        <dbReference type="ChEBI" id="CHEBI:59789"/>
        <label>2</label>
    </ligand>
</feature>
<evidence type="ECO:0000256" key="9">
    <source>
        <dbReference type="ARBA" id="ARBA00023002"/>
    </source>
</evidence>
<dbReference type="GO" id="GO:0051989">
    <property type="term" value="F:coproporphyrinogen dehydrogenase activity"/>
    <property type="evidence" value="ECO:0007669"/>
    <property type="project" value="UniProtKB-EC"/>
</dbReference>
<dbReference type="NCBIfam" id="TIGR00538">
    <property type="entry name" value="hemN"/>
    <property type="match status" value="1"/>
</dbReference>
<evidence type="ECO:0000256" key="3">
    <source>
        <dbReference type="ARBA" id="ARBA00005493"/>
    </source>
</evidence>
<reference evidence="19 20" key="1">
    <citation type="submission" date="2016-10" db="EMBL/GenBank/DDBJ databases">
        <authorList>
            <person name="de Groot N.N."/>
        </authorList>
    </citation>
    <scope>NUCLEOTIDE SEQUENCE [LARGE SCALE GENOMIC DNA]</scope>
    <source>
        <strain evidence="19 20">CGMCC 1.8891</strain>
    </source>
</reference>
<dbReference type="InterPro" id="IPR023404">
    <property type="entry name" value="rSAM_horseshoe"/>
</dbReference>
<comment type="subcellular location">
    <subcellularLocation>
        <location evidence="1 15">Cytoplasm</location>
    </subcellularLocation>
</comment>
<feature type="domain" description="Radical SAM core" evidence="18">
    <location>
        <begin position="57"/>
        <end position="292"/>
    </location>
</feature>
<protein>
    <recommendedName>
        <fullName evidence="15">Coproporphyrinogen-III oxidase</fullName>
        <ecNumber evidence="15">1.3.98.3</ecNumber>
    </recommendedName>
</protein>
<comment type="function">
    <text evidence="13">Involved in the heme biosynthesis. Catalyzes the anaerobic oxidative decarboxylation of propionate groups of rings A and B of coproporphyrinogen III to yield the vinyl groups in protoporphyrinogen IX.</text>
</comment>
<dbReference type="PIRSF" id="PIRSF000167">
    <property type="entry name" value="HemN"/>
    <property type="match status" value="1"/>
</dbReference>
<feature type="binding site" evidence="17">
    <location>
        <position position="79"/>
    </location>
    <ligand>
        <name>[4Fe-4S] cluster</name>
        <dbReference type="ChEBI" id="CHEBI:49883"/>
        <note>4Fe-4S-S-AdoMet</note>
    </ligand>
</feature>
<dbReference type="EMBL" id="FORY01000015">
    <property type="protein sequence ID" value="SFJ94636.1"/>
    <property type="molecule type" value="Genomic_DNA"/>
</dbReference>
<dbReference type="SUPFAM" id="SSF102114">
    <property type="entry name" value="Radical SAM enzymes"/>
    <property type="match status" value="1"/>
</dbReference>
<evidence type="ECO:0000256" key="16">
    <source>
        <dbReference type="PIRSR" id="PIRSR000167-1"/>
    </source>
</evidence>
<feature type="binding site" evidence="17">
    <location>
        <position position="72"/>
    </location>
    <ligand>
        <name>[4Fe-4S] cluster</name>
        <dbReference type="ChEBI" id="CHEBI:49883"/>
        <note>4Fe-4S-S-AdoMet</note>
    </ligand>
</feature>
<feature type="binding site" evidence="16">
    <location>
        <position position="254"/>
    </location>
    <ligand>
        <name>S-adenosyl-L-methionine</name>
        <dbReference type="ChEBI" id="CHEBI:59789"/>
        <label>2</label>
    </ligand>
</feature>
<dbReference type="InterPro" id="IPR004558">
    <property type="entry name" value="Coprogen_oxidase_HemN"/>
</dbReference>
<dbReference type="AlphaFoldDB" id="A0A1I3VK00"/>
<evidence type="ECO:0000256" key="6">
    <source>
        <dbReference type="ARBA" id="ARBA00022490"/>
    </source>
</evidence>
<dbReference type="SFLD" id="SFLDG01082">
    <property type="entry name" value="B12-binding_domain_containing"/>
    <property type="match status" value="1"/>
</dbReference>
<dbReference type="PANTHER" id="PTHR13932:SF6">
    <property type="entry name" value="OXYGEN-INDEPENDENT COPROPORPHYRINOGEN III OXIDASE"/>
    <property type="match status" value="1"/>
</dbReference>
<accession>A0A1I3VK00</accession>
<dbReference type="GO" id="GO:0046872">
    <property type="term" value="F:metal ion binding"/>
    <property type="evidence" value="ECO:0007669"/>
    <property type="project" value="UniProtKB-KW"/>
</dbReference>
<name>A0A1I3VK00_9RHOB</name>
<comment type="catalytic activity">
    <reaction evidence="14 15">
        <text>coproporphyrinogen III + 2 S-adenosyl-L-methionine = protoporphyrinogen IX + 2 5'-deoxyadenosine + 2 L-methionine + 2 CO2</text>
        <dbReference type="Rhea" id="RHEA:15425"/>
        <dbReference type="ChEBI" id="CHEBI:16526"/>
        <dbReference type="ChEBI" id="CHEBI:17319"/>
        <dbReference type="ChEBI" id="CHEBI:57307"/>
        <dbReference type="ChEBI" id="CHEBI:57309"/>
        <dbReference type="ChEBI" id="CHEBI:57844"/>
        <dbReference type="ChEBI" id="CHEBI:59789"/>
        <dbReference type="EC" id="1.3.98.3"/>
    </reaction>
</comment>
<keyword evidence="12 15" id="KW-0627">Porphyrin biosynthesis</keyword>
<evidence type="ECO:0000256" key="14">
    <source>
        <dbReference type="ARBA" id="ARBA00048321"/>
    </source>
</evidence>
<evidence type="ECO:0000256" key="8">
    <source>
        <dbReference type="ARBA" id="ARBA00022723"/>
    </source>
</evidence>
<dbReference type="UniPathway" id="UPA00251">
    <property type="reaction ID" value="UER00323"/>
</dbReference>
<keyword evidence="8 15" id="KW-0479">Metal-binding</keyword>
<evidence type="ECO:0000256" key="2">
    <source>
        <dbReference type="ARBA" id="ARBA00004785"/>
    </source>
</evidence>
<dbReference type="InterPro" id="IPR058240">
    <property type="entry name" value="rSAM_sf"/>
</dbReference>
<gene>
    <name evidence="19" type="ORF">SAMN04488138_11558</name>
</gene>
<feature type="binding site" evidence="16">
    <location>
        <position position="156"/>
    </location>
    <ligand>
        <name>S-adenosyl-L-methionine</name>
        <dbReference type="ChEBI" id="CHEBI:59789"/>
        <label>1</label>
    </ligand>
</feature>
<dbReference type="InterPro" id="IPR007197">
    <property type="entry name" value="rSAM"/>
</dbReference>
<feature type="binding site" evidence="16">
    <location>
        <position position="340"/>
    </location>
    <ligand>
        <name>S-adenosyl-L-methionine</name>
        <dbReference type="ChEBI" id="CHEBI:59789"/>
        <label>1</label>
    </ligand>
</feature>
<dbReference type="PANTHER" id="PTHR13932">
    <property type="entry name" value="COPROPORPHYRINIGEN III OXIDASE"/>
    <property type="match status" value="1"/>
</dbReference>
<feature type="binding site" evidence="16">
    <location>
        <position position="66"/>
    </location>
    <ligand>
        <name>S-adenosyl-L-methionine</name>
        <dbReference type="ChEBI" id="CHEBI:59789"/>
        <label>1</label>
    </ligand>
</feature>
<evidence type="ECO:0000259" key="18">
    <source>
        <dbReference type="PROSITE" id="PS51918"/>
    </source>
</evidence>
<organism evidence="19 20">
    <name type="scientific">Celeribacter halophilus</name>
    <dbReference type="NCBI Taxonomy" id="576117"/>
    <lineage>
        <taxon>Bacteria</taxon>
        <taxon>Pseudomonadati</taxon>
        <taxon>Pseudomonadota</taxon>
        <taxon>Alphaproteobacteria</taxon>
        <taxon>Rhodobacterales</taxon>
        <taxon>Roseobacteraceae</taxon>
        <taxon>Celeribacter</taxon>
    </lineage>
</organism>
<keyword evidence="5 15" id="KW-0004">4Fe-4S</keyword>
<keyword evidence="9 15" id="KW-0560">Oxidoreductase</keyword>
<dbReference type="GO" id="GO:0006782">
    <property type="term" value="P:protoporphyrinogen IX biosynthetic process"/>
    <property type="evidence" value="ECO:0007669"/>
    <property type="project" value="UniProtKB-UniPathway"/>
</dbReference>
<evidence type="ECO:0000256" key="13">
    <source>
        <dbReference type="ARBA" id="ARBA00024295"/>
    </source>
</evidence>
<dbReference type="CDD" id="cd01335">
    <property type="entry name" value="Radical_SAM"/>
    <property type="match status" value="1"/>
</dbReference>
<evidence type="ECO:0000256" key="12">
    <source>
        <dbReference type="ARBA" id="ARBA00023244"/>
    </source>
</evidence>
<dbReference type="SMART" id="SM00729">
    <property type="entry name" value="Elp3"/>
    <property type="match status" value="1"/>
</dbReference>
<dbReference type="InterPro" id="IPR034505">
    <property type="entry name" value="Coproporphyrinogen-III_oxidase"/>
</dbReference>
<evidence type="ECO:0000256" key="10">
    <source>
        <dbReference type="ARBA" id="ARBA00023004"/>
    </source>
</evidence>
<keyword evidence="7 15" id="KW-0949">S-adenosyl-L-methionine</keyword>
<dbReference type="InterPro" id="IPR006638">
    <property type="entry name" value="Elp3/MiaA/NifB-like_rSAM"/>
</dbReference>
<keyword evidence="6 15" id="KW-0963">Cytoplasm</keyword>
<feature type="binding site" evidence="16">
    <location>
        <position position="220"/>
    </location>
    <ligand>
        <name>S-adenosyl-L-methionine</name>
        <dbReference type="ChEBI" id="CHEBI:59789"/>
        <label>2</label>
    </ligand>
</feature>
<feature type="binding site" evidence="16">
    <location>
        <position position="183"/>
    </location>
    <ligand>
        <name>S-adenosyl-L-methionine</name>
        <dbReference type="ChEBI" id="CHEBI:59789"/>
        <label>2</label>
    </ligand>
</feature>
<evidence type="ECO:0000256" key="1">
    <source>
        <dbReference type="ARBA" id="ARBA00004496"/>
    </source>
</evidence>
<dbReference type="Gene3D" id="3.80.30.20">
    <property type="entry name" value="tm_1862 like domain"/>
    <property type="match status" value="1"/>
</dbReference>
<dbReference type="Proteomes" id="UP000183299">
    <property type="component" value="Unassembled WGS sequence"/>
</dbReference>
<proteinExistence type="inferred from homology"/>
<evidence type="ECO:0000313" key="19">
    <source>
        <dbReference type="EMBL" id="SFJ94636.1"/>
    </source>
</evidence>
<dbReference type="SFLD" id="SFLDS00029">
    <property type="entry name" value="Radical_SAM"/>
    <property type="match status" value="1"/>
</dbReference>
<comment type="cofactor">
    <cofactor evidence="15 17">
        <name>[4Fe-4S] cluster</name>
        <dbReference type="ChEBI" id="CHEBI:49883"/>
    </cofactor>
    <text evidence="15 17">Binds 1 [4Fe-4S] cluster. The cluster is coordinated with 3 cysteines and an exchangeable S-adenosyl-L-methionine.</text>
</comment>
<feature type="binding site" evidence="17">
    <location>
        <position position="76"/>
    </location>
    <ligand>
        <name>[4Fe-4S] cluster</name>
        <dbReference type="ChEBI" id="CHEBI:49883"/>
        <note>4Fe-4S-S-AdoMet</note>
    </ligand>
</feature>
<feature type="binding site" evidence="16">
    <location>
        <begin position="78"/>
        <end position="80"/>
    </location>
    <ligand>
        <name>S-adenosyl-L-methionine</name>
        <dbReference type="ChEBI" id="CHEBI:59789"/>
        <label>2</label>
    </ligand>
</feature>